<evidence type="ECO:0000256" key="1">
    <source>
        <dbReference type="SAM" id="Phobius"/>
    </source>
</evidence>
<reference evidence="2 3" key="1">
    <citation type="submission" date="2017-06" db="EMBL/GenBank/DDBJ databases">
        <title>Draft Genome Sequence of Natranaerobius trueperi halophilic, alkalithermophilic bacteria from soda lakes.</title>
        <authorList>
            <person name="Zhao B."/>
        </authorList>
    </citation>
    <scope>NUCLEOTIDE SEQUENCE [LARGE SCALE GENOMIC DNA]</scope>
    <source>
        <strain evidence="2 3">DSM 18760</strain>
    </source>
</reference>
<dbReference type="OrthoDB" id="307768at2"/>
<name>A0A226BVS8_9FIRM</name>
<evidence type="ECO:0008006" key="4">
    <source>
        <dbReference type="Google" id="ProtNLM"/>
    </source>
</evidence>
<dbReference type="RefSeq" id="WP_089024182.1">
    <property type="nucleotide sequence ID" value="NZ_NIQC01000026.1"/>
</dbReference>
<gene>
    <name evidence="2" type="ORF">CDO51_10295</name>
</gene>
<dbReference type="InterPro" id="IPR026268">
    <property type="entry name" value="RseC"/>
</dbReference>
<evidence type="ECO:0000313" key="2">
    <source>
        <dbReference type="EMBL" id="OWZ83148.1"/>
    </source>
</evidence>
<dbReference type="PANTHER" id="PTHR35867">
    <property type="entry name" value="PROTEIN RSEC"/>
    <property type="match status" value="1"/>
</dbReference>
<keyword evidence="1" id="KW-1133">Transmembrane helix</keyword>
<keyword evidence="1" id="KW-0472">Membrane</keyword>
<keyword evidence="3" id="KW-1185">Reference proteome</keyword>
<dbReference type="EMBL" id="NIQC01000026">
    <property type="protein sequence ID" value="OWZ83148.1"/>
    <property type="molecule type" value="Genomic_DNA"/>
</dbReference>
<dbReference type="PANTHER" id="PTHR35867:SF1">
    <property type="entry name" value="PROTEIN RSEC"/>
    <property type="match status" value="1"/>
</dbReference>
<evidence type="ECO:0000313" key="3">
    <source>
        <dbReference type="Proteomes" id="UP000214588"/>
    </source>
</evidence>
<accession>A0A226BVS8</accession>
<organism evidence="2 3">
    <name type="scientific">Natranaerobius trueperi</name>
    <dbReference type="NCBI Taxonomy" id="759412"/>
    <lineage>
        <taxon>Bacteria</taxon>
        <taxon>Bacillati</taxon>
        <taxon>Bacillota</taxon>
        <taxon>Clostridia</taxon>
        <taxon>Natranaerobiales</taxon>
        <taxon>Natranaerobiaceae</taxon>
        <taxon>Natranaerobius</taxon>
    </lineage>
</organism>
<protein>
    <recommendedName>
        <fullName evidence="4">Fis family transcriptional regulator</fullName>
    </recommendedName>
</protein>
<sequence>MAVKSGRVMKISDDEILVLIQNHSTCSKCGACSDGKKSNENTIWAKDNKNAEVGDFVEIEIPEKNLLKVSILLYLVPIIFLLIGIIIGQKFAEINNLSENSVGLISGVFFMGLSYLGINIIDRRIGESDQVKPKIRSIIKYLDN</sequence>
<dbReference type="PIRSF" id="PIRSF004923">
    <property type="entry name" value="RseC"/>
    <property type="match status" value="1"/>
</dbReference>
<comment type="caution">
    <text evidence="2">The sequence shown here is derived from an EMBL/GenBank/DDBJ whole genome shotgun (WGS) entry which is preliminary data.</text>
</comment>
<dbReference type="Pfam" id="PF04246">
    <property type="entry name" value="RseC_MucC"/>
    <property type="match status" value="1"/>
</dbReference>
<feature type="transmembrane region" description="Helical" evidence="1">
    <location>
        <begin position="71"/>
        <end position="89"/>
    </location>
</feature>
<dbReference type="InterPro" id="IPR007359">
    <property type="entry name" value="SigmaE_reg_RseC_MucC"/>
</dbReference>
<proteinExistence type="predicted"/>
<dbReference type="AlphaFoldDB" id="A0A226BVS8"/>
<keyword evidence="1" id="KW-0812">Transmembrane</keyword>
<feature type="transmembrane region" description="Helical" evidence="1">
    <location>
        <begin position="101"/>
        <end position="121"/>
    </location>
</feature>
<dbReference type="Proteomes" id="UP000214588">
    <property type="component" value="Unassembled WGS sequence"/>
</dbReference>